<evidence type="ECO:0000259" key="2">
    <source>
        <dbReference type="Pfam" id="PF22128"/>
    </source>
</evidence>
<dbReference type="Proteomes" id="UP000075666">
    <property type="component" value="Unassembled WGS sequence"/>
</dbReference>
<feature type="domain" description="Actin-like protein N-terminal" evidence="1">
    <location>
        <begin position="25"/>
        <end position="206"/>
    </location>
</feature>
<evidence type="ECO:0000259" key="1">
    <source>
        <dbReference type="Pfam" id="PF17989"/>
    </source>
</evidence>
<evidence type="ECO:0000313" key="3">
    <source>
        <dbReference type="EMBL" id="KYD07894.1"/>
    </source>
</evidence>
<dbReference type="PATRIC" id="fig|46224.3.peg.2749"/>
<comment type="caution">
    <text evidence="3">The sequence shown here is derived from an EMBL/GenBank/DDBJ whole genome shotgun (WGS) entry which is preliminary data.</text>
</comment>
<accession>A0A150L6I1</accession>
<dbReference type="InterPro" id="IPR054368">
    <property type="entry name" value="Alp7A-like_C"/>
</dbReference>
<dbReference type="InterPro" id="IPR043129">
    <property type="entry name" value="ATPase_NBD"/>
</dbReference>
<proteinExistence type="predicted"/>
<dbReference type="Pfam" id="PF22128">
    <property type="entry name" value="Alp7A_like_C"/>
    <property type="match status" value="1"/>
</dbReference>
<keyword evidence="4" id="KW-1185">Reference proteome</keyword>
<dbReference type="STRING" id="46224.B4102_0528"/>
<protein>
    <submittedName>
        <fullName evidence="3">Uncharacterized protein</fullName>
    </submittedName>
</protein>
<dbReference type="EMBL" id="LQYN01000039">
    <property type="protein sequence ID" value="KYD07894.1"/>
    <property type="molecule type" value="Genomic_DNA"/>
</dbReference>
<dbReference type="Pfam" id="PF17989">
    <property type="entry name" value="ALP_N"/>
    <property type="match status" value="1"/>
</dbReference>
<dbReference type="CDD" id="cd24023">
    <property type="entry name" value="ASKHA_NBD_ParM_Alp7A-like"/>
    <property type="match status" value="1"/>
</dbReference>
<evidence type="ECO:0000313" key="4">
    <source>
        <dbReference type="Proteomes" id="UP000075666"/>
    </source>
</evidence>
<dbReference type="SUPFAM" id="SSF53067">
    <property type="entry name" value="Actin-like ATPase domain"/>
    <property type="match status" value="2"/>
</dbReference>
<dbReference type="InterPro" id="IPR040607">
    <property type="entry name" value="ALP_N"/>
</dbReference>
<reference evidence="3 4" key="1">
    <citation type="submission" date="2016-01" db="EMBL/GenBank/DDBJ databases">
        <title>Genome Sequences of Twelve Sporeforming Bacillus Species Isolated from Foods.</title>
        <authorList>
            <person name="Berendsen E.M."/>
            <person name="Wells-Bennik M.H."/>
            <person name="Krawcyk A.O."/>
            <person name="De Jong A."/>
            <person name="Holsappel S."/>
            <person name="Eijlander R.T."/>
            <person name="Kuipers O.P."/>
        </authorList>
    </citation>
    <scope>NUCLEOTIDE SEQUENCE [LARGE SCALE GENOMIC DNA]</scope>
    <source>
        <strain evidence="3 4">B4102</strain>
    </source>
</reference>
<dbReference type="AlphaFoldDB" id="A0A150L6I1"/>
<dbReference type="Gene3D" id="3.30.420.40">
    <property type="match status" value="2"/>
</dbReference>
<organism evidence="3 4">
    <name type="scientific">Heyndrickxia sporothermodurans</name>
    <dbReference type="NCBI Taxonomy" id="46224"/>
    <lineage>
        <taxon>Bacteria</taxon>
        <taxon>Bacillati</taxon>
        <taxon>Bacillota</taxon>
        <taxon>Bacilli</taxon>
        <taxon>Bacillales</taxon>
        <taxon>Bacillaceae</taxon>
        <taxon>Heyndrickxia</taxon>
    </lineage>
</organism>
<name>A0A150L6I1_9BACI</name>
<feature type="domain" description="Alp7A-like C-terminal" evidence="2">
    <location>
        <begin position="230"/>
        <end position="368"/>
    </location>
</feature>
<gene>
    <name evidence="3" type="ORF">B4102_0528</name>
</gene>
<sequence>MIFENSFNLYNLKGMIILTHSRVAAIDVGNDSLKGIFGELETEINIPNVIARDIEDRPIIGLEELDQQNPIEGIHIRVHSPILKDNNAIYRVGHLATKSDNSTELDPGSSKSEEDQTLVMLFASLALDAVSEENSQKFKRSNNVIEANYTLGTGLPLREVKEGKDVGFRSRLLGSVHQVEFLVTPKYQGKKVNIRFDEVKVYPEGFAAYINLVMDNNLNIINKELIDKRILIQDIGGLSTDIAVIKNRKVDDDKAQGYNLGVSESLESIREEIRSKHGVELDSRRDVVEIITKKNDRNHIMVKGSRTSVHDIVDRTLFDLAKKQYRILRNTWQKNSQTEICYFIGGGSIILKDYLKTMNNNLDGYNIDFFEDERESIWMMANAYYKLIMDFSRKNKPTEQKEEKKLAKTQ</sequence>